<dbReference type="GO" id="GO:0015679">
    <property type="term" value="P:plasma membrane copper ion transport"/>
    <property type="evidence" value="ECO:0007669"/>
    <property type="project" value="TreeGrafter"/>
</dbReference>
<dbReference type="GO" id="GO:0060003">
    <property type="term" value="P:copper ion export"/>
    <property type="evidence" value="ECO:0007669"/>
    <property type="project" value="TreeGrafter"/>
</dbReference>
<dbReference type="GO" id="GO:0030313">
    <property type="term" value="C:cell envelope"/>
    <property type="evidence" value="ECO:0007669"/>
    <property type="project" value="TreeGrafter"/>
</dbReference>
<evidence type="ECO:0000256" key="2">
    <source>
        <dbReference type="SAM" id="Phobius"/>
    </source>
</evidence>
<keyword evidence="1" id="KW-0813">Transport</keyword>
<dbReference type="InterPro" id="IPR051909">
    <property type="entry name" value="MFP_Cation_Efflux"/>
</dbReference>
<dbReference type="RefSeq" id="WP_246421088.1">
    <property type="nucleotide sequence ID" value="NZ_JACHXU010000030.1"/>
</dbReference>
<dbReference type="Proteomes" id="UP000536179">
    <property type="component" value="Unassembled WGS sequence"/>
</dbReference>
<keyword evidence="5" id="KW-1185">Reference proteome</keyword>
<protein>
    <submittedName>
        <fullName evidence="4">Multidrug resistance efflux pump</fullName>
    </submittedName>
</protein>
<feature type="domain" description="Multidrug resistance protein MdtA-like barrel-sandwich hybrid" evidence="3">
    <location>
        <begin position="62"/>
        <end position="299"/>
    </location>
</feature>
<keyword evidence="2" id="KW-1133">Transmembrane helix</keyword>
<dbReference type="SUPFAM" id="SSF51230">
    <property type="entry name" value="Single hybrid motif"/>
    <property type="match status" value="1"/>
</dbReference>
<keyword evidence="2" id="KW-0472">Membrane</keyword>
<dbReference type="Gene3D" id="2.40.50.100">
    <property type="match status" value="2"/>
</dbReference>
<comment type="caution">
    <text evidence="4">The sequence shown here is derived from an EMBL/GenBank/DDBJ whole genome shotgun (WGS) entry which is preliminary data.</text>
</comment>
<dbReference type="InterPro" id="IPR058625">
    <property type="entry name" value="MdtA-like_BSH"/>
</dbReference>
<dbReference type="EMBL" id="JACHXU010000030">
    <property type="protein sequence ID" value="MBB3210033.1"/>
    <property type="molecule type" value="Genomic_DNA"/>
</dbReference>
<dbReference type="AlphaFoldDB" id="A0A7W5E4P6"/>
<feature type="transmembrane region" description="Helical" evidence="2">
    <location>
        <begin position="20"/>
        <end position="41"/>
    </location>
</feature>
<evidence type="ECO:0000256" key="1">
    <source>
        <dbReference type="ARBA" id="ARBA00022448"/>
    </source>
</evidence>
<accession>A0A7W5E4P6</accession>
<dbReference type="PANTHER" id="PTHR30097">
    <property type="entry name" value="CATION EFFLUX SYSTEM PROTEIN CUSB"/>
    <property type="match status" value="1"/>
</dbReference>
<organism evidence="4 5">
    <name type="scientific">Aporhodopirellula rubra</name>
    <dbReference type="NCBI Taxonomy" id="980271"/>
    <lineage>
        <taxon>Bacteria</taxon>
        <taxon>Pseudomonadati</taxon>
        <taxon>Planctomycetota</taxon>
        <taxon>Planctomycetia</taxon>
        <taxon>Pirellulales</taxon>
        <taxon>Pirellulaceae</taxon>
        <taxon>Aporhodopirellula</taxon>
    </lineage>
</organism>
<evidence type="ECO:0000313" key="4">
    <source>
        <dbReference type="EMBL" id="MBB3210033.1"/>
    </source>
</evidence>
<dbReference type="InterPro" id="IPR011053">
    <property type="entry name" value="Single_hybrid_motif"/>
</dbReference>
<dbReference type="Pfam" id="PF25917">
    <property type="entry name" value="BSH_RND"/>
    <property type="match status" value="1"/>
</dbReference>
<gene>
    <name evidence="4" type="ORF">FHS27_005879</name>
</gene>
<evidence type="ECO:0000313" key="5">
    <source>
        <dbReference type="Proteomes" id="UP000536179"/>
    </source>
</evidence>
<keyword evidence="2" id="KW-0812">Transmembrane</keyword>
<dbReference type="Gene3D" id="1.10.287.470">
    <property type="entry name" value="Helix hairpin bin"/>
    <property type="match status" value="1"/>
</dbReference>
<proteinExistence type="predicted"/>
<evidence type="ECO:0000259" key="3">
    <source>
        <dbReference type="Pfam" id="PF25917"/>
    </source>
</evidence>
<dbReference type="SUPFAM" id="SSF111369">
    <property type="entry name" value="HlyD-like secretion proteins"/>
    <property type="match status" value="1"/>
</dbReference>
<name>A0A7W5E4P6_9BACT</name>
<reference evidence="4 5" key="1">
    <citation type="submission" date="2020-08" db="EMBL/GenBank/DDBJ databases">
        <title>Genomic Encyclopedia of Type Strains, Phase III (KMG-III): the genomes of soil and plant-associated and newly described type strains.</title>
        <authorList>
            <person name="Whitman W."/>
        </authorList>
    </citation>
    <scope>NUCLEOTIDE SEQUENCE [LARGE SCALE GENOMIC DNA]</scope>
    <source>
        <strain evidence="4 5">CECT 8075</strain>
    </source>
</reference>
<dbReference type="PANTHER" id="PTHR30097:SF4">
    <property type="entry name" value="SLR6042 PROTEIN"/>
    <property type="match status" value="1"/>
</dbReference>
<sequence length="380" mass="41850">MVSFREVGLMVRRCFVGRRFIGHSAVGVIAVGMLSLSAVAARATENTTQTVVADLVVVLIDQASITSATEGTVRQVNVQEGDSVQTNDLIVQLDDEKSQIERSLAERALQIAEQRRDAKDALEAAKATVAEREQLITEHTVRREVNRQQATNDLKVQAAEKAEAVAQNEWMRAKNARQNFSDAVSESEIESLRLAFERTRLETLEAKFQLEMAQIDVRLDEAAAETLRLKRQTALVELEAARSAGQEDSLKAEIEALQLDLADNRLAAHHLRTPIGGTVVTMHVRVGDWVRPGQIVARVINTKRLRVEGFAKALDAETLRQSNEIRILVSQPGGGTVEVPGGSKFVSPEIDAVTGEVRFWIEFDNIGGIYPGSNARVEIR</sequence>
<dbReference type="Gene3D" id="2.40.30.170">
    <property type="match status" value="1"/>
</dbReference>